<gene>
    <name evidence="5" type="ORF">HNR75_002202</name>
</gene>
<evidence type="ECO:0000256" key="1">
    <source>
        <dbReference type="SAM" id="Coils"/>
    </source>
</evidence>
<comment type="caution">
    <text evidence="5">The sequence shown here is derived from an EMBL/GenBank/DDBJ whole genome shotgun (WGS) entry which is preliminary data.</text>
</comment>
<sequence length="539" mass="58728">MFNKKTAVFSFSLLALMVSSAMAEQAVDSQISAVTVYPASATVTRTLAVELPAGPQTILIAGLPSTLDENTLRITGSGDKSALVASVELKNEVRSELVLPRAKELQDKLTAQQDQLALLQADELALNTQQTYLQKLAEHGGNSGAEGKAQDSNVGQWRTGWQTLGAGMKEIGAAKVALARDIRELKQQIDVTQRELEQINNRQQDNKIAVVHLQSGGGKLAMKLSYQLSDAGWYPVYDANLDTQTGKLAVTQAAYVQQNSGENWENVALTLSTLQPSAAVEPPALSSWWIDYQQPIVARTMTKSAESLPDLAMPEMMAAAPVEEQKAAVVDSGYHVSYLIAGKVSLGSSEEKQRVVLQQQQWPAELSLQAVPRFDAHAYLYAKLKNPSTTPLLPGEWLLQRDGVRVGKIDQPLLSPKDQIAMGFGADDAVKLEWQTLKDQAGESGVLNKAQTLQRHYQLKVTNGHNKPMTLTVLDNWPVSKQQDIKVSVLEGTTAPKEQNVNQQAGVQSWELSLPAGKPVTLDTGYQVTYPQDKQIDNL</sequence>
<dbReference type="EMBL" id="JACHGR010000007">
    <property type="protein sequence ID" value="MBB6056270.1"/>
    <property type="molecule type" value="Genomic_DNA"/>
</dbReference>
<reference evidence="5 6" key="1">
    <citation type="submission" date="2020-08" db="EMBL/GenBank/DDBJ databases">
        <title>Genomic Encyclopedia of Type Strains, Phase IV (KMG-IV): sequencing the most valuable type-strain genomes for metagenomic binning, comparative biology and taxonomic classification.</title>
        <authorList>
            <person name="Goeker M."/>
        </authorList>
    </citation>
    <scope>NUCLEOTIDE SEQUENCE [LARGE SCALE GENOMIC DNA]</scope>
    <source>
        <strain evidence="5 6">DSM 22975</strain>
    </source>
</reference>
<accession>A0A841GNC3</accession>
<feature type="signal peptide" evidence="2">
    <location>
        <begin position="1"/>
        <end position="23"/>
    </location>
</feature>
<dbReference type="NCBIfam" id="TIGR02231">
    <property type="entry name" value="mucoidy inhibitor MuiA family protein"/>
    <property type="match status" value="1"/>
</dbReference>
<name>A0A841GNC3_9GAMM</name>
<evidence type="ECO:0000259" key="4">
    <source>
        <dbReference type="Pfam" id="PF13600"/>
    </source>
</evidence>
<evidence type="ECO:0000256" key="2">
    <source>
        <dbReference type="SAM" id="SignalP"/>
    </source>
</evidence>
<keyword evidence="2" id="KW-0732">Signal</keyword>
<protein>
    <submittedName>
        <fullName evidence="5">Uncharacterized protein (TIGR02231 family)</fullName>
    </submittedName>
</protein>
<feature type="coiled-coil region" evidence="1">
    <location>
        <begin position="168"/>
        <end position="202"/>
    </location>
</feature>
<keyword evidence="1" id="KW-0175">Coiled coil</keyword>
<keyword evidence="6" id="KW-1185">Reference proteome</keyword>
<feature type="chain" id="PRO_5032710097" evidence="2">
    <location>
        <begin position="24"/>
        <end position="539"/>
    </location>
</feature>
<dbReference type="PANTHER" id="PTHR31005">
    <property type="entry name" value="DUF4139 DOMAIN-CONTAINING PROTEIN"/>
    <property type="match status" value="1"/>
</dbReference>
<organism evidence="5 6">
    <name type="scientific">Tolumonas osonensis</name>
    <dbReference type="NCBI Taxonomy" id="675874"/>
    <lineage>
        <taxon>Bacteria</taxon>
        <taxon>Pseudomonadati</taxon>
        <taxon>Pseudomonadota</taxon>
        <taxon>Gammaproteobacteria</taxon>
        <taxon>Aeromonadales</taxon>
        <taxon>Aeromonadaceae</taxon>
        <taxon>Tolumonas</taxon>
    </lineage>
</organism>
<evidence type="ECO:0000259" key="3">
    <source>
        <dbReference type="Pfam" id="PF13598"/>
    </source>
</evidence>
<dbReference type="RefSeq" id="WP_188026994.1">
    <property type="nucleotide sequence ID" value="NZ_JACHGR010000007.1"/>
</dbReference>
<dbReference type="PANTHER" id="PTHR31005:SF8">
    <property type="entry name" value="DUF4139 DOMAIN-CONTAINING PROTEIN"/>
    <property type="match status" value="1"/>
</dbReference>
<evidence type="ECO:0000313" key="6">
    <source>
        <dbReference type="Proteomes" id="UP000585721"/>
    </source>
</evidence>
<dbReference type="AlphaFoldDB" id="A0A841GNC3"/>
<dbReference type="Pfam" id="PF13598">
    <property type="entry name" value="DUF4139"/>
    <property type="match status" value="1"/>
</dbReference>
<dbReference type="InterPro" id="IPR011935">
    <property type="entry name" value="CHP02231"/>
</dbReference>
<proteinExistence type="predicted"/>
<dbReference type="InterPro" id="IPR037291">
    <property type="entry name" value="DUF4139"/>
</dbReference>
<dbReference type="Pfam" id="PF13600">
    <property type="entry name" value="DUF4140"/>
    <property type="match status" value="1"/>
</dbReference>
<dbReference type="Proteomes" id="UP000585721">
    <property type="component" value="Unassembled WGS sequence"/>
</dbReference>
<feature type="domain" description="DUF4140" evidence="4">
    <location>
        <begin position="34"/>
        <end position="133"/>
    </location>
</feature>
<evidence type="ECO:0000313" key="5">
    <source>
        <dbReference type="EMBL" id="MBB6056270.1"/>
    </source>
</evidence>
<dbReference type="InterPro" id="IPR025554">
    <property type="entry name" value="DUF4140"/>
</dbReference>
<feature type="domain" description="DUF4139" evidence="3">
    <location>
        <begin position="223"/>
        <end position="532"/>
    </location>
</feature>